<name>A0A2P8GQF0_9BACL</name>
<evidence type="ECO:0000313" key="1">
    <source>
        <dbReference type="EMBL" id="PSL36187.1"/>
    </source>
</evidence>
<organism evidence="1 2">
    <name type="scientific">Planomicrobium soli</name>
    <dbReference type="NCBI Taxonomy" id="1176648"/>
    <lineage>
        <taxon>Bacteria</taxon>
        <taxon>Bacillati</taxon>
        <taxon>Bacillota</taxon>
        <taxon>Bacilli</taxon>
        <taxon>Bacillales</taxon>
        <taxon>Caryophanaceae</taxon>
        <taxon>Planomicrobium</taxon>
    </lineage>
</organism>
<dbReference type="EMBL" id="PYAT01000007">
    <property type="protein sequence ID" value="PSL36187.1"/>
    <property type="molecule type" value="Genomic_DNA"/>
</dbReference>
<keyword evidence="2" id="KW-1185">Reference proteome</keyword>
<accession>A0A2P8GQF0</accession>
<dbReference type="RefSeq" id="WP_106533565.1">
    <property type="nucleotide sequence ID" value="NZ_PYAT01000007.1"/>
</dbReference>
<comment type="caution">
    <text evidence="1">The sequence shown here is derived from an EMBL/GenBank/DDBJ whole genome shotgun (WGS) entry which is preliminary data.</text>
</comment>
<proteinExistence type="predicted"/>
<dbReference type="AlphaFoldDB" id="A0A2P8GQF0"/>
<dbReference type="OrthoDB" id="9849041at2"/>
<reference evidence="1 2" key="1">
    <citation type="submission" date="2018-03" db="EMBL/GenBank/DDBJ databases">
        <title>Genomic Encyclopedia of Type Strains, Phase III (KMG-III): the genomes of soil and plant-associated and newly described type strains.</title>
        <authorList>
            <person name="Whitman W."/>
        </authorList>
    </citation>
    <scope>NUCLEOTIDE SEQUENCE [LARGE SCALE GENOMIC DNA]</scope>
    <source>
        <strain evidence="1 2">CGMCC 1.12259</strain>
    </source>
</reference>
<protein>
    <submittedName>
        <fullName evidence="1">Uncharacterized protein DUF1797</fullName>
    </submittedName>
</protein>
<evidence type="ECO:0000313" key="2">
    <source>
        <dbReference type="Proteomes" id="UP000242682"/>
    </source>
</evidence>
<sequence length="88" mass="10186">MNSKEIIELLSVLRNSLGTETSQSYMDKEEIKSLKVSFLKATDTFHISDTATDFHWQFESIEEAALFIKNYLTPDTNKYVSFTIKARK</sequence>
<gene>
    <name evidence="1" type="ORF">B0H99_1078</name>
</gene>
<dbReference type="Proteomes" id="UP000242682">
    <property type="component" value="Unassembled WGS sequence"/>
</dbReference>